<evidence type="ECO:0000313" key="3">
    <source>
        <dbReference type="Proteomes" id="UP000823890"/>
    </source>
</evidence>
<dbReference type="GO" id="GO:0008610">
    <property type="term" value="P:lipid biosynthetic process"/>
    <property type="evidence" value="ECO:0007669"/>
    <property type="project" value="UniProtKB-ARBA"/>
</dbReference>
<sequence>MRTRKGHKVYPLTVAQKFHLYYAPHCPSMAVLNIGTSLTIEVELDFDQLRKSINEAYARSEGMRIRFAKDKDGTWYQYIADPEEQEIELVDFTGKTMEEAETEMQKWTTVPFKMQDSQMSRVVMIKMPDGFSGVYFLGQHMIVDAQSLICFLKDIIELYCNAKYEGVPYPKDMCSYIEQLEKDLAYEAGSKAQKRDIDYFQKEIEKGEPIYSGIHGTDRLEAAREMFKNPKLRTAFNSSDDTASALDIFHLEEEPTKRLMDFCEKYHVSLACLLLMGLRTYYQKMNGFEDVSINNAIARRATLKEKKSGGTRIHSFPIRTIFPEDMKFIDGVYAIRDKQNEIFRHANYDPTAYFGYRSKLYPQPNPGLTYEPISLTYQPLTLKEKGLDQLGDIRYKTKWYPNGTCPQGVYLTVMHRPEDNGLDFNFEHQIKAYSREELEYLYYYLCKIMFKGAENPDLTIGEIIKLI</sequence>
<proteinExistence type="predicted"/>
<dbReference type="SUPFAM" id="SSF52777">
    <property type="entry name" value="CoA-dependent acyltransferases"/>
    <property type="match status" value="2"/>
</dbReference>
<name>A0A9D2NNH4_9FIRM</name>
<dbReference type="GO" id="GO:0003824">
    <property type="term" value="F:catalytic activity"/>
    <property type="evidence" value="ECO:0007669"/>
    <property type="project" value="InterPro"/>
</dbReference>
<dbReference type="EMBL" id="DWWO01000090">
    <property type="protein sequence ID" value="HJC34370.1"/>
    <property type="molecule type" value="Genomic_DNA"/>
</dbReference>
<dbReference type="Gene3D" id="3.30.559.10">
    <property type="entry name" value="Chloramphenicol acetyltransferase-like domain"/>
    <property type="match status" value="1"/>
</dbReference>
<organism evidence="2 3">
    <name type="scientific">Candidatus Mediterraneibacter faecipullorum</name>
    <dbReference type="NCBI Taxonomy" id="2838670"/>
    <lineage>
        <taxon>Bacteria</taxon>
        <taxon>Bacillati</taxon>
        <taxon>Bacillota</taxon>
        <taxon>Clostridia</taxon>
        <taxon>Lachnospirales</taxon>
        <taxon>Lachnospiraceae</taxon>
        <taxon>Mediterraneibacter</taxon>
    </lineage>
</organism>
<dbReference type="AlphaFoldDB" id="A0A9D2NNH4"/>
<reference evidence="2" key="2">
    <citation type="submission" date="2021-04" db="EMBL/GenBank/DDBJ databases">
        <authorList>
            <person name="Gilroy R."/>
        </authorList>
    </citation>
    <scope>NUCLEOTIDE SEQUENCE</scope>
    <source>
        <strain evidence="2">ChiW19-954</strain>
    </source>
</reference>
<dbReference type="GO" id="GO:0044550">
    <property type="term" value="P:secondary metabolite biosynthetic process"/>
    <property type="evidence" value="ECO:0007669"/>
    <property type="project" value="TreeGrafter"/>
</dbReference>
<evidence type="ECO:0000259" key="1">
    <source>
        <dbReference type="Pfam" id="PF00668"/>
    </source>
</evidence>
<dbReference type="Pfam" id="PF00668">
    <property type="entry name" value="Condensation"/>
    <property type="match status" value="1"/>
</dbReference>
<dbReference type="PANTHER" id="PTHR45527">
    <property type="entry name" value="NONRIBOSOMAL PEPTIDE SYNTHETASE"/>
    <property type="match status" value="1"/>
</dbReference>
<dbReference type="InterPro" id="IPR001242">
    <property type="entry name" value="Condensation_dom"/>
</dbReference>
<dbReference type="InterPro" id="IPR023213">
    <property type="entry name" value="CAT-like_dom_sf"/>
</dbReference>
<dbReference type="Proteomes" id="UP000823890">
    <property type="component" value="Unassembled WGS sequence"/>
</dbReference>
<dbReference type="PANTHER" id="PTHR45527:SF1">
    <property type="entry name" value="FATTY ACID SYNTHASE"/>
    <property type="match status" value="1"/>
</dbReference>
<reference evidence="2" key="1">
    <citation type="journal article" date="2021" name="PeerJ">
        <title>Extensive microbial diversity within the chicken gut microbiome revealed by metagenomics and culture.</title>
        <authorList>
            <person name="Gilroy R."/>
            <person name="Ravi A."/>
            <person name="Getino M."/>
            <person name="Pursley I."/>
            <person name="Horton D.L."/>
            <person name="Alikhan N.F."/>
            <person name="Baker D."/>
            <person name="Gharbi K."/>
            <person name="Hall N."/>
            <person name="Watson M."/>
            <person name="Adriaenssens E.M."/>
            <person name="Foster-Nyarko E."/>
            <person name="Jarju S."/>
            <person name="Secka A."/>
            <person name="Antonio M."/>
            <person name="Oren A."/>
            <person name="Chaudhuri R.R."/>
            <person name="La Ragione R."/>
            <person name="Hildebrand F."/>
            <person name="Pallen M.J."/>
        </authorList>
    </citation>
    <scope>NUCLEOTIDE SEQUENCE</scope>
    <source>
        <strain evidence="2">ChiW19-954</strain>
    </source>
</reference>
<feature type="domain" description="Condensation" evidence="1">
    <location>
        <begin position="8"/>
        <end position="463"/>
    </location>
</feature>
<protein>
    <submittedName>
        <fullName evidence="2">Peptide synthetase</fullName>
    </submittedName>
</protein>
<accession>A0A9D2NNH4</accession>
<dbReference type="GO" id="GO:0043041">
    <property type="term" value="P:amino acid activation for nonribosomal peptide biosynthetic process"/>
    <property type="evidence" value="ECO:0007669"/>
    <property type="project" value="TreeGrafter"/>
</dbReference>
<comment type="caution">
    <text evidence="2">The sequence shown here is derived from an EMBL/GenBank/DDBJ whole genome shotgun (WGS) entry which is preliminary data.</text>
</comment>
<dbReference type="GO" id="GO:0031177">
    <property type="term" value="F:phosphopantetheine binding"/>
    <property type="evidence" value="ECO:0007669"/>
    <property type="project" value="TreeGrafter"/>
</dbReference>
<dbReference type="Gene3D" id="3.30.559.30">
    <property type="entry name" value="Nonribosomal peptide synthetase, condensation domain"/>
    <property type="match status" value="1"/>
</dbReference>
<dbReference type="GO" id="GO:0005737">
    <property type="term" value="C:cytoplasm"/>
    <property type="evidence" value="ECO:0007669"/>
    <property type="project" value="TreeGrafter"/>
</dbReference>
<gene>
    <name evidence="2" type="ORF">H9758_07220</name>
</gene>
<evidence type="ECO:0000313" key="2">
    <source>
        <dbReference type="EMBL" id="HJC34370.1"/>
    </source>
</evidence>